<dbReference type="EMBL" id="JBHMEI010000067">
    <property type="protein sequence ID" value="MFB9207948.1"/>
    <property type="molecule type" value="Genomic_DNA"/>
</dbReference>
<evidence type="ECO:0000256" key="1">
    <source>
        <dbReference type="SAM" id="MobiDB-lite"/>
    </source>
</evidence>
<sequence>MDRRTFLTAAAAGLLAPQAATPSAITPSPTLSAVRPAAARTLRSDPFTLGVASGDPAADGFVLWTRLAVEPLSGDGHGGMPARDVEVDWQVATDERFSSVVRSGTATARSRDAHSVHVELNGLDPGRDYFYRFRSEGRLSPVARTRTTPAGERPLTFAVAACAHYEHGYYTAYRRLAEQEPDLVVFLGDYMYEYGPSGYTALAGRVRTHTPGKCATLADYRLRHAQYKSDHDLQAAHAVAPWLVAFDDHEIENNWAGPVSSTGAPGFARRRADAFRAYYENMPLRRASLQGAVLRINRRISWGTLARFHLLDTRQFRDDQACLDGVRAGCDERLSDRRTLLGSGQWRWLEEGLSGSDTRWNLLGQQILMAQRDYKIGPGREVNLDSWDGYAAERTRLLGSLSTTSNPVVLTGDAHMHHLADLKADFDDPDSPVVARELVTSSIASDGDGYRDRTWIAEALQENPHISFIDQRRGYLMARLTRDELSVDFRTLDYISRRGAPARTAHRITVPADPDRSAARAAARPPVVG</sequence>
<dbReference type="Pfam" id="PF16655">
    <property type="entry name" value="PhoD_N"/>
    <property type="match status" value="1"/>
</dbReference>
<organism evidence="4 5">
    <name type="scientific">Nonomuraea spiralis</name>
    <dbReference type="NCBI Taxonomy" id="46182"/>
    <lineage>
        <taxon>Bacteria</taxon>
        <taxon>Bacillati</taxon>
        <taxon>Actinomycetota</taxon>
        <taxon>Actinomycetes</taxon>
        <taxon>Streptosporangiales</taxon>
        <taxon>Streptosporangiaceae</taxon>
        <taxon>Nonomuraea</taxon>
    </lineage>
</organism>
<feature type="region of interest" description="Disordered" evidence="1">
    <location>
        <begin position="505"/>
        <end position="529"/>
    </location>
</feature>
<protein>
    <submittedName>
        <fullName evidence="4">Alkaline phosphatase D family protein</fullName>
    </submittedName>
</protein>
<evidence type="ECO:0000313" key="4">
    <source>
        <dbReference type="EMBL" id="MFB9207948.1"/>
    </source>
</evidence>
<feature type="compositionally biased region" description="Low complexity" evidence="1">
    <location>
        <begin position="519"/>
        <end position="529"/>
    </location>
</feature>
<gene>
    <name evidence="4" type="ORF">ACFFV7_42680</name>
</gene>
<dbReference type="InterPro" id="IPR038607">
    <property type="entry name" value="PhoD-like_sf"/>
</dbReference>
<evidence type="ECO:0000259" key="2">
    <source>
        <dbReference type="Pfam" id="PF09423"/>
    </source>
</evidence>
<feature type="domain" description="Phospholipase D N-terminal" evidence="3">
    <location>
        <begin position="49"/>
        <end position="147"/>
    </location>
</feature>
<dbReference type="CDD" id="cd07389">
    <property type="entry name" value="MPP_PhoD"/>
    <property type="match status" value="1"/>
</dbReference>
<dbReference type="InterPro" id="IPR052900">
    <property type="entry name" value="Phospholipid_Metab_Enz"/>
</dbReference>
<dbReference type="SUPFAM" id="SSF56300">
    <property type="entry name" value="Metallo-dependent phosphatases"/>
    <property type="match status" value="1"/>
</dbReference>
<accession>A0ABV5IVA9</accession>
<keyword evidence="5" id="KW-1185">Reference proteome</keyword>
<proteinExistence type="predicted"/>
<dbReference type="Gene3D" id="2.60.40.380">
    <property type="entry name" value="Purple acid phosphatase-like, N-terminal"/>
    <property type="match status" value="1"/>
</dbReference>
<dbReference type="Gene3D" id="3.60.21.70">
    <property type="entry name" value="PhoD-like phosphatase"/>
    <property type="match status" value="1"/>
</dbReference>
<evidence type="ECO:0000259" key="3">
    <source>
        <dbReference type="Pfam" id="PF16655"/>
    </source>
</evidence>
<dbReference type="RefSeq" id="WP_189648633.1">
    <property type="nucleotide sequence ID" value="NZ_BMRC01000007.1"/>
</dbReference>
<reference evidence="4 5" key="1">
    <citation type="submission" date="2024-09" db="EMBL/GenBank/DDBJ databases">
        <authorList>
            <person name="Sun Q."/>
            <person name="Mori K."/>
        </authorList>
    </citation>
    <scope>NUCLEOTIDE SEQUENCE [LARGE SCALE GENOMIC DNA]</scope>
    <source>
        <strain evidence="4 5">CCM 3426</strain>
    </source>
</reference>
<dbReference type="InterPro" id="IPR032093">
    <property type="entry name" value="PhoD_N"/>
</dbReference>
<feature type="domain" description="PhoD-like phosphatase metallophosphatase" evidence="2">
    <location>
        <begin position="157"/>
        <end position="489"/>
    </location>
</feature>
<dbReference type="InterPro" id="IPR029052">
    <property type="entry name" value="Metallo-depent_PP-like"/>
</dbReference>
<dbReference type="Pfam" id="PF09423">
    <property type="entry name" value="PhoD"/>
    <property type="match status" value="1"/>
</dbReference>
<dbReference type="PANTHER" id="PTHR43606">
    <property type="entry name" value="PHOSPHATASE, PUTATIVE (AFU_ORTHOLOGUE AFUA_6G08710)-RELATED"/>
    <property type="match status" value="1"/>
</dbReference>
<dbReference type="PANTHER" id="PTHR43606:SF2">
    <property type="entry name" value="ALKALINE PHOSPHATASE FAMILY PROTEIN (AFU_ORTHOLOGUE AFUA_5G03860)"/>
    <property type="match status" value="1"/>
</dbReference>
<name>A0ABV5IVA9_9ACTN</name>
<dbReference type="Proteomes" id="UP001589647">
    <property type="component" value="Unassembled WGS sequence"/>
</dbReference>
<comment type="caution">
    <text evidence="4">The sequence shown here is derived from an EMBL/GenBank/DDBJ whole genome shotgun (WGS) entry which is preliminary data.</text>
</comment>
<dbReference type="InterPro" id="IPR018946">
    <property type="entry name" value="PhoD-like_MPP"/>
</dbReference>
<evidence type="ECO:0000313" key="5">
    <source>
        <dbReference type="Proteomes" id="UP001589647"/>
    </source>
</evidence>